<evidence type="ECO:0000256" key="7">
    <source>
        <dbReference type="ARBA" id="ARBA00023180"/>
    </source>
</evidence>
<evidence type="ECO:0000256" key="2">
    <source>
        <dbReference type="ARBA" id="ARBA00022692"/>
    </source>
</evidence>
<evidence type="ECO:0000259" key="12">
    <source>
        <dbReference type="Pfam" id="PF01299"/>
    </source>
</evidence>
<dbReference type="PaxDb" id="8355-A0A1L8GA24"/>
<dbReference type="GO" id="GO:0031902">
    <property type="term" value="C:late endosome membrane"/>
    <property type="evidence" value="ECO:0000318"/>
    <property type="project" value="GO_Central"/>
</dbReference>
<dbReference type="Proteomes" id="UP000186698">
    <property type="component" value="Chromosome 5L"/>
</dbReference>
<dbReference type="GeneID" id="108716355"/>
<evidence type="ECO:0000256" key="9">
    <source>
        <dbReference type="SAM" id="MobiDB-lite"/>
    </source>
</evidence>
<name>A0A1L8GA24_XENLA</name>
<protein>
    <submittedName>
        <fullName evidence="14">Lysosome-associated membrane glycoprotein 3</fullName>
    </submittedName>
</protein>
<dbReference type="GO" id="GO:0072594">
    <property type="term" value="P:establishment of protein localization to organelle"/>
    <property type="evidence" value="ECO:0000318"/>
    <property type="project" value="GO_Central"/>
</dbReference>
<keyword evidence="4" id="KW-0967">Endosome</keyword>
<dbReference type="AlphaFoldDB" id="A0A1L8GA24"/>
<evidence type="ECO:0000256" key="11">
    <source>
        <dbReference type="SAM" id="SignalP"/>
    </source>
</evidence>
<reference evidence="14" key="1">
    <citation type="submission" date="2025-08" db="UniProtKB">
        <authorList>
            <consortium name="RefSeq"/>
        </authorList>
    </citation>
    <scope>IDENTIFICATION</scope>
    <source>
        <strain evidence="14">J_2021</strain>
        <tissue evidence="14">Erythrocytes</tissue>
    </source>
</reference>
<comment type="caution">
    <text evidence="8">Lacks conserved residue(s) required for the propagation of feature annotation.</text>
</comment>
<feature type="domain" description="Lysosome-associated membrane glycoprotein 2-like luminal" evidence="12">
    <location>
        <begin position="159"/>
        <end position="298"/>
    </location>
</feature>
<keyword evidence="13" id="KW-1185">Reference proteome</keyword>
<organism evidence="13 14">
    <name type="scientific">Xenopus laevis</name>
    <name type="common">African clawed frog</name>
    <dbReference type="NCBI Taxonomy" id="8355"/>
    <lineage>
        <taxon>Eukaryota</taxon>
        <taxon>Metazoa</taxon>
        <taxon>Chordata</taxon>
        <taxon>Craniata</taxon>
        <taxon>Vertebrata</taxon>
        <taxon>Euteleostomi</taxon>
        <taxon>Amphibia</taxon>
        <taxon>Batrachia</taxon>
        <taxon>Anura</taxon>
        <taxon>Pipoidea</taxon>
        <taxon>Pipidae</taxon>
        <taxon>Xenopodinae</taxon>
        <taxon>Xenopus</taxon>
        <taxon>Xenopus</taxon>
    </lineage>
</organism>
<evidence type="ECO:0000256" key="5">
    <source>
        <dbReference type="ARBA" id="ARBA00022989"/>
    </source>
</evidence>
<gene>
    <name evidence="14" type="primary">LOC108716355</name>
</gene>
<dbReference type="Gene3D" id="2.40.160.110">
    <property type="match status" value="1"/>
</dbReference>
<evidence type="ECO:0000313" key="13">
    <source>
        <dbReference type="Proteomes" id="UP000186698"/>
    </source>
</evidence>
<keyword evidence="3 11" id="KW-0732">Signal</keyword>
<feature type="chain" id="PRO_5044288239" evidence="11">
    <location>
        <begin position="21"/>
        <end position="348"/>
    </location>
</feature>
<dbReference type="CTD" id="108716355"/>
<dbReference type="PANTHER" id="PTHR11506:SF2">
    <property type="entry name" value="MACROSIALIN"/>
    <property type="match status" value="1"/>
</dbReference>
<sequence>MDRVSLLSTILLVYGFTTVATVTTAPNTTTTTVTTAPNTTTTTVTTAPNTTTTTVTTAPNTTTTTVTTAPNTTTTTVTTAPNTTTTTVTTAPNTTTTTVTTAPNTTTTTVTTAPNTTMTTVTTAPNTTTTTVTTASSATTVHSSTTTPTPTLEPKPSAPETGTYTVRTEHEICIKAVMGLELELTISSKTQQYFNIVPTQTGFNGTCEKSKANLNLTFKNSFINFVFVQDDHSYYLDSVTVSFNLTKSESWYGTASNQKLLETENGYSVKCKNTPKIQLGDTINLVMTNVQLQAFNIKDSNFGQETTCKYDHNYGPMIAGIVIAAVVVLGIIIYFIWSKKKSSGYQRI</sequence>
<dbReference type="Pfam" id="PF01299">
    <property type="entry name" value="Lamp2-like_luminal"/>
    <property type="match status" value="1"/>
</dbReference>
<feature type="transmembrane region" description="Helical" evidence="10">
    <location>
        <begin position="314"/>
        <end position="337"/>
    </location>
</feature>
<dbReference type="InterPro" id="IPR048528">
    <property type="entry name" value="Lamp2-like_luminal"/>
</dbReference>
<evidence type="ECO:0000256" key="6">
    <source>
        <dbReference type="ARBA" id="ARBA00023136"/>
    </source>
</evidence>
<keyword evidence="7" id="KW-0325">Glycoprotein</keyword>
<feature type="region of interest" description="Disordered" evidence="9">
    <location>
        <begin position="132"/>
        <end position="163"/>
    </location>
</feature>
<keyword evidence="2 8" id="KW-0812">Transmembrane</keyword>
<evidence type="ECO:0000256" key="8">
    <source>
        <dbReference type="PROSITE-ProRule" id="PRU00740"/>
    </source>
</evidence>
<feature type="signal peptide" evidence="11">
    <location>
        <begin position="1"/>
        <end position="20"/>
    </location>
</feature>
<evidence type="ECO:0000256" key="10">
    <source>
        <dbReference type="SAM" id="Phobius"/>
    </source>
</evidence>
<dbReference type="PROSITE" id="PS51407">
    <property type="entry name" value="LAMP_3"/>
    <property type="match status" value="1"/>
</dbReference>
<dbReference type="GO" id="GO:0005886">
    <property type="term" value="C:plasma membrane"/>
    <property type="evidence" value="ECO:0000318"/>
    <property type="project" value="GO_Central"/>
</dbReference>
<dbReference type="OMA" id="NTTCIRA"/>
<dbReference type="KEGG" id="xla:108716355"/>
<proteinExistence type="inferred from homology"/>
<dbReference type="STRING" id="8355.A0A1L8GA24"/>
<keyword evidence="8" id="KW-1015">Disulfide bond</keyword>
<evidence type="ECO:0000313" key="14">
    <source>
        <dbReference type="RefSeq" id="XP_018117942.2"/>
    </source>
</evidence>
<dbReference type="PRINTS" id="PR00336">
    <property type="entry name" value="LYSASSOCTDMP"/>
</dbReference>
<keyword evidence="6 8" id="KW-0472">Membrane</keyword>
<accession>A0A1L8GA24</accession>
<dbReference type="GO" id="GO:0005765">
    <property type="term" value="C:lysosomal membrane"/>
    <property type="evidence" value="ECO:0000318"/>
    <property type="project" value="GO_Central"/>
</dbReference>
<keyword evidence="5 10" id="KW-1133">Transmembrane helix</keyword>
<feature type="region of interest" description="Disordered" evidence="9">
    <location>
        <begin position="66"/>
        <end position="112"/>
    </location>
</feature>
<keyword evidence="8" id="KW-0458">Lysosome</keyword>
<comment type="subcellular location">
    <subcellularLocation>
        <location evidence="1">Endosome membrane</location>
        <topology evidence="1">Single-pass type I membrane protein</topology>
    </subcellularLocation>
    <subcellularLocation>
        <location evidence="8">Lysosome membrane</location>
        <topology evidence="8">Single-pass type I membrane protein</topology>
    </subcellularLocation>
</comment>
<evidence type="ECO:0000256" key="1">
    <source>
        <dbReference type="ARBA" id="ARBA00004530"/>
    </source>
</evidence>
<dbReference type="RefSeq" id="XP_018117942.2">
    <property type="nucleotide sequence ID" value="XM_018262453.2"/>
</dbReference>
<feature type="compositionally biased region" description="Low complexity" evidence="9">
    <location>
        <begin position="132"/>
        <end position="150"/>
    </location>
</feature>
<dbReference type="OrthoDB" id="9428839at2759"/>
<feature type="disulfide bond" evidence="8">
    <location>
        <begin position="271"/>
        <end position="308"/>
    </location>
</feature>
<comment type="similarity">
    <text evidence="8">Belongs to the LAMP family.</text>
</comment>
<dbReference type="InterPro" id="IPR002000">
    <property type="entry name" value="Lysosome-assoc_membr_glycop"/>
</dbReference>
<dbReference type="PANTHER" id="PTHR11506">
    <property type="entry name" value="LYSOSOME-ASSOCIATED MEMBRANE GLYCOPROTEIN"/>
    <property type="match status" value="1"/>
</dbReference>
<evidence type="ECO:0000256" key="4">
    <source>
        <dbReference type="ARBA" id="ARBA00022753"/>
    </source>
</evidence>
<evidence type="ECO:0000256" key="3">
    <source>
        <dbReference type="ARBA" id="ARBA00022729"/>
    </source>
</evidence>